<dbReference type="Gene3D" id="3.40.50.720">
    <property type="entry name" value="NAD(P)-binding Rossmann-like Domain"/>
    <property type="match status" value="1"/>
</dbReference>
<dbReference type="InterPro" id="IPR036291">
    <property type="entry name" value="NAD(P)-bd_dom_sf"/>
</dbReference>
<organism evidence="2">
    <name type="scientific">marine metagenome</name>
    <dbReference type="NCBI Taxonomy" id="408172"/>
    <lineage>
        <taxon>unclassified sequences</taxon>
        <taxon>metagenomes</taxon>
        <taxon>ecological metagenomes</taxon>
    </lineage>
</organism>
<evidence type="ECO:0000313" key="2">
    <source>
        <dbReference type="EMBL" id="SVC67147.1"/>
    </source>
</evidence>
<feature type="non-terminal residue" evidence="2">
    <location>
        <position position="132"/>
    </location>
</feature>
<accession>A0A382P2Y4</accession>
<dbReference type="PANTHER" id="PTHR43245">
    <property type="entry name" value="BIFUNCTIONAL POLYMYXIN RESISTANCE PROTEIN ARNA"/>
    <property type="match status" value="1"/>
</dbReference>
<reference evidence="2" key="1">
    <citation type="submission" date="2018-05" db="EMBL/GenBank/DDBJ databases">
        <authorList>
            <person name="Lanie J.A."/>
            <person name="Ng W.-L."/>
            <person name="Kazmierczak K.M."/>
            <person name="Andrzejewski T.M."/>
            <person name="Davidsen T.M."/>
            <person name="Wayne K.J."/>
            <person name="Tettelin H."/>
            <person name="Glass J.I."/>
            <person name="Rusch D."/>
            <person name="Podicherti R."/>
            <person name="Tsui H.-C.T."/>
            <person name="Winkler M.E."/>
        </authorList>
    </citation>
    <scope>NUCLEOTIDE SEQUENCE</scope>
</reference>
<feature type="domain" description="NAD-dependent epimerase/dehydratase" evidence="1">
    <location>
        <begin position="4"/>
        <end position="127"/>
    </location>
</feature>
<proteinExistence type="predicted"/>
<dbReference type="EMBL" id="UINC01104185">
    <property type="protein sequence ID" value="SVC67147.1"/>
    <property type="molecule type" value="Genomic_DNA"/>
</dbReference>
<dbReference type="AlphaFoldDB" id="A0A382P2Y4"/>
<sequence length="132" mass="14164">MEHVLITGGAGYIGCVLTPMLLDRGCQVTVIDNLMYGAQGILPCFSHSNFEFLRGDVRDEEFMRNNVAQADVVIHLAAIVGYPACDKDPSLARQVNELATVSLADMVSKNQLVIAASTGSNYGALREGVCTE</sequence>
<dbReference type="SUPFAM" id="SSF51735">
    <property type="entry name" value="NAD(P)-binding Rossmann-fold domains"/>
    <property type="match status" value="1"/>
</dbReference>
<dbReference type="InterPro" id="IPR001509">
    <property type="entry name" value="Epimerase_deHydtase"/>
</dbReference>
<dbReference type="PANTHER" id="PTHR43245:SF23">
    <property type="entry name" value="NAD(P)-BINDING DOMAIN-CONTAINING PROTEIN"/>
    <property type="match status" value="1"/>
</dbReference>
<gene>
    <name evidence="2" type="ORF">METZ01_LOCUS320001</name>
</gene>
<evidence type="ECO:0000259" key="1">
    <source>
        <dbReference type="Pfam" id="PF01370"/>
    </source>
</evidence>
<dbReference type="Pfam" id="PF01370">
    <property type="entry name" value="Epimerase"/>
    <property type="match status" value="1"/>
</dbReference>
<name>A0A382P2Y4_9ZZZZ</name>
<protein>
    <recommendedName>
        <fullName evidence="1">NAD-dependent epimerase/dehydratase domain-containing protein</fullName>
    </recommendedName>
</protein>
<dbReference type="InterPro" id="IPR050177">
    <property type="entry name" value="Lipid_A_modif_metabolic_enz"/>
</dbReference>